<gene>
    <name evidence="2" type="ORF">HII31_11206</name>
</gene>
<dbReference type="OrthoDB" id="10512326at2759"/>
<keyword evidence="3" id="KW-1185">Reference proteome</keyword>
<evidence type="ECO:0000313" key="2">
    <source>
        <dbReference type="EMBL" id="KAF7187466.1"/>
    </source>
</evidence>
<name>A0A8H6RAD3_9PEZI</name>
<evidence type="ECO:0000256" key="1">
    <source>
        <dbReference type="SAM" id="Coils"/>
    </source>
</evidence>
<dbReference type="Proteomes" id="UP000660729">
    <property type="component" value="Unassembled WGS sequence"/>
</dbReference>
<reference evidence="2" key="1">
    <citation type="submission" date="2020-04" db="EMBL/GenBank/DDBJ databases">
        <title>Draft genome resource of the tomato pathogen Pseudocercospora fuligena.</title>
        <authorList>
            <person name="Zaccaron A."/>
        </authorList>
    </citation>
    <scope>NUCLEOTIDE SEQUENCE</scope>
    <source>
        <strain evidence="2">PF001</strain>
    </source>
</reference>
<evidence type="ECO:0000313" key="3">
    <source>
        <dbReference type="Proteomes" id="UP000660729"/>
    </source>
</evidence>
<organism evidence="2 3">
    <name type="scientific">Pseudocercospora fuligena</name>
    <dbReference type="NCBI Taxonomy" id="685502"/>
    <lineage>
        <taxon>Eukaryota</taxon>
        <taxon>Fungi</taxon>
        <taxon>Dikarya</taxon>
        <taxon>Ascomycota</taxon>
        <taxon>Pezizomycotina</taxon>
        <taxon>Dothideomycetes</taxon>
        <taxon>Dothideomycetidae</taxon>
        <taxon>Mycosphaerellales</taxon>
        <taxon>Mycosphaerellaceae</taxon>
        <taxon>Pseudocercospora</taxon>
    </lineage>
</organism>
<proteinExistence type="predicted"/>
<dbReference type="AlphaFoldDB" id="A0A8H6RAD3"/>
<keyword evidence="1" id="KW-0175">Coiled coil</keyword>
<dbReference type="EMBL" id="JABCIY010000228">
    <property type="protein sequence ID" value="KAF7187466.1"/>
    <property type="molecule type" value="Genomic_DNA"/>
</dbReference>
<sequence>MRAEASPPHEQHLSYPSDLDLLFFIHFALPNNDRGLPFPDITSLCTQDISTTNTQPGRLETQEVTTKSKMTSRNYNQASSKCNSSNMVDDLYADMPPLVTADGVTVVEQDDTSTPRTTLDTTAGIDFPEGPKKYFINMRAFNALSRSAGTPDAKPETKRLNAKSLAELSTSNIKVDIEEVSELSEDEEVLTPAASEFDAASIADTNAKDISDDLILDSVCAIDGGITEKRRVARQDLLKNQSVKGFNSTGDKMKKHKAESGIQNCENDAPIKAMAHKYASGHAFMNKVHNKVEHLQTLLKEKAELQASHDRVNESMNKRMEAMEQKRKGLHKKLAEVRAKHDKVVEENAAWMAKNKEREEAVQGKKKKVDLSFLPSEQWLNE</sequence>
<protein>
    <submittedName>
        <fullName evidence="2">Uncharacterized protein</fullName>
    </submittedName>
</protein>
<accession>A0A8H6RAD3</accession>
<comment type="caution">
    <text evidence="2">The sequence shown here is derived from an EMBL/GenBank/DDBJ whole genome shotgun (WGS) entry which is preliminary data.</text>
</comment>
<feature type="coiled-coil region" evidence="1">
    <location>
        <begin position="295"/>
        <end position="340"/>
    </location>
</feature>